<dbReference type="AlphaFoldDB" id="A0A399IMR9"/>
<accession>A0A399IMR9</accession>
<organism evidence="2 3">
    <name type="scientific">Clostridium chromiireducens</name>
    <dbReference type="NCBI Taxonomy" id="225345"/>
    <lineage>
        <taxon>Bacteria</taxon>
        <taxon>Bacillati</taxon>
        <taxon>Bacillota</taxon>
        <taxon>Clostridia</taxon>
        <taxon>Eubacteriales</taxon>
        <taxon>Clostridiaceae</taxon>
        <taxon>Clostridium</taxon>
    </lineage>
</organism>
<dbReference type="Pfam" id="PF04233">
    <property type="entry name" value="Phage_Mu_F"/>
    <property type="match status" value="1"/>
</dbReference>
<proteinExistence type="predicted"/>
<dbReference type="NCBIfam" id="TIGR01641">
    <property type="entry name" value="phageSPP1_gp7"/>
    <property type="match status" value="1"/>
</dbReference>
<feature type="domain" description="Phage head morphogenesis" evidence="1">
    <location>
        <begin position="147"/>
        <end position="244"/>
    </location>
</feature>
<dbReference type="RefSeq" id="WP_119367082.1">
    <property type="nucleotide sequence ID" value="NZ_QXDJ01000003.1"/>
</dbReference>
<sequence length="273" mass="31418">MNELDSKFKKELDNEDIRFLKEYGKNINKLMKFASKYKPLSVAAMEDEFNKIKKSYAKTFARIFEQHGFNCFNMGRLHAKYEVIAAGRPVKDFKKLEPLKLAEPLPGEMSINFWLYPEKAIEAIKRRQLVLSGNVTDDVIEAVKNIMREKIKGAGELEVEKQIASTIESSMDRAELISITESTYYYNKGRITSFYDDGVEYIQFSAVMDGRTSEQCRSRHGLIMRTDSAELAMNTPPLHGRCRSILKPYFEKPSEKQMDWSMAAPLPPGWRVA</sequence>
<dbReference type="EMBL" id="QXDJ01000003">
    <property type="protein sequence ID" value="RII34315.1"/>
    <property type="molecule type" value="Genomic_DNA"/>
</dbReference>
<protein>
    <submittedName>
        <fullName evidence="2">Phage head morphogenesis protein</fullName>
    </submittedName>
</protein>
<dbReference type="InterPro" id="IPR006528">
    <property type="entry name" value="Phage_head_morphogenesis_dom"/>
</dbReference>
<evidence type="ECO:0000313" key="3">
    <source>
        <dbReference type="Proteomes" id="UP000265930"/>
    </source>
</evidence>
<gene>
    <name evidence="2" type="ORF">D2A34_14305</name>
</gene>
<comment type="caution">
    <text evidence="2">The sequence shown here is derived from an EMBL/GenBank/DDBJ whole genome shotgun (WGS) entry which is preliminary data.</text>
</comment>
<evidence type="ECO:0000259" key="1">
    <source>
        <dbReference type="Pfam" id="PF04233"/>
    </source>
</evidence>
<reference evidence="2 3" key="1">
    <citation type="submission" date="2018-08" db="EMBL/GenBank/DDBJ databases">
        <title>Genome of Clostridium chromiireducens C1, DSM12136.</title>
        <authorList>
            <person name="Xing M."/>
            <person name="Wei Y."/>
            <person name="Ang E.L."/>
            <person name="Zhao H."/>
            <person name="Zhang Y."/>
        </authorList>
    </citation>
    <scope>NUCLEOTIDE SEQUENCE [LARGE SCALE GENOMIC DNA]</scope>
    <source>
        <strain evidence="2 3">C1</strain>
    </source>
</reference>
<dbReference type="Proteomes" id="UP000265930">
    <property type="component" value="Unassembled WGS sequence"/>
</dbReference>
<name>A0A399IMR9_9CLOT</name>
<evidence type="ECO:0000313" key="2">
    <source>
        <dbReference type="EMBL" id="RII34315.1"/>
    </source>
</evidence>